<evidence type="ECO:0000256" key="1">
    <source>
        <dbReference type="ARBA" id="ARBA00022741"/>
    </source>
</evidence>
<dbReference type="SUPFAM" id="SSF46689">
    <property type="entry name" value="Homeodomain-like"/>
    <property type="match status" value="1"/>
</dbReference>
<dbReference type="PANTHER" id="PTHR32071:SF121">
    <property type="entry name" value="SIGMA L-DEPENDENT TRANSCRIPTIONAL REGULATOR YQIR-RELATED"/>
    <property type="match status" value="1"/>
</dbReference>
<evidence type="ECO:0000313" key="8">
    <source>
        <dbReference type="Proteomes" id="UP000032900"/>
    </source>
</evidence>
<dbReference type="Gene3D" id="1.10.10.60">
    <property type="entry name" value="Homeodomain-like"/>
    <property type="match status" value="1"/>
</dbReference>
<dbReference type="InterPro" id="IPR027417">
    <property type="entry name" value="P-loop_NTPase"/>
</dbReference>
<evidence type="ECO:0000256" key="5">
    <source>
        <dbReference type="ARBA" id="ARBA00023163"/>
    </source>
</evidence>
<dbReference type="AlphaFoldDB" id="A0A0E9LSA9"/>
<dbReference type="PROSITE" id="PS00676">
    <property type="entry name" value="SIGMA54_INTERACT_2"/>
    <property type="match status" value="1"/>
</dbReference>
<dbReference type="Pfam" id="PF02954">
    <property type="entry name" value="HTH_8"/>
    <property type="match status" value="1"/>
</dbReference>
<evidence type="ECO:0000259" key="6">
    <source>
        <dbReference type="PROSITE" id="PS50045"/>
    </source>
</evidence>
<dbReference type="CDD" id="cd00009">
    <property type="entry name" value="AAA"/>
    <property type="match status" value="1"/>
</dbReference>
<gene>
    <name evidence="7" type="ORF">JCM15548_82</name>
</gene>
<keyword evidence="8" id="KW-1185">Reference proteome</keyword>
<dbReference type="OrthoDB" id="9810703at2"/>
<evidence type="ECO:0000256" key="3">
    <source>
        <dbReference type="ARBA" id="ARBA00023015"/>
    </source>
</evidence>
<dbReference type="InterPro" id="IPR058031">
    <property type="entry name" value="AAA_lid_NorR"/>
</dbReference>
<dbReference type="InterPro" id="IPR025944">
    <property type="entry name" value="Sigma_54_int_dom_CS"/>
</dbReference>
<dbReference type="Gene3D" id="1.10.8.60">
    <property type="match status" value="1"/>
</dbReference>
<dbReference type="PRINTS" id="PR01590">
    <property type="entry name" value="HTHFIS"/>
</dbReference>
<dbReference type="InterPro" id="IPR002078">
    <property type="entry name" value="Sigma_54_int"/>
</dbReference>
<dbReference type="RefSeq" id="WP_062121943.1">
    <property type="nucleotide sequence ID" value="NZ_BAZW01000001.1"/>
</dbReference>
<dbReference type="InterPro" id="IPR003593">
    <property type="entry name" value="AAA+_ATPase"/>
</dbReference>
<proteinExistence type="predicted"/>
<dbReference type="STRING" id="1236989.JCM15548_82"/>
<dbReference type="PANTHER" id="PTHR32071">
    <property type="entry name" value="TRANSCRIPTIONAL REGULATORY PROTEIN"/>
    <property type="match status" value="1"/>
</dbReference>
<sequence>MKDVQQIKQRFGIIGNSHALNRAIDVAVQVAPTDLSVLITGESGTGKEVFPQIIHQFSTRKHGSYIAVNCGAIPEGTIDSELFGHEKGSFTGALSDRKGYFEEAHEGTIFLDEIGELPLATQVRLLRVLETGEFIKVGSSKIIKTNVRLVAATNVNLEQAISKGRFREDLFYRLNSVPIIMPPLRERVDDIYLLFRKFANDFGDRYRMPAIKLDEEARLLLEKYRWPGNIRQLKNITEQISVIENQRVLNADDLRKYLPSHAGENLPALIGNEHRSEPGFSSEREILYKVLFEMKSDMNDLKKLVLEMLQHGGDLNLKGENAQLIQNLYNGESEIIKPSTTPAPMNYSPHHNDHSIEDTEEFIEESLSLEDKERELIEKALERHGGRRKNAARELGISERTLYRKIKEYAING</sequence>
<dbReference type="SMART" id="SM00382">
    <property type="entry name" value="AAA"/>
    <property type="match status" value="1"/>
</dbReference>
<name>A0A0E9LSA9_9BACT</name>
<dbReference type="InterPro" id="IPR002197">
    <property type="entry name" value="HTH_Fis"/>
</dbReference>
<comment type="caution">
    <text evidence="7">The sequence shown here is derived from an EMBL/GenBank/DDBJ whole genome shotgun (WGS) entry which is preliminary data.</text>
</comment>
<dbReference type="InterPro" id="IPR025662">
    <property type="entry name" value="Sigma_54_int_dom_ATP-bd_1"/>
</dbReference>
<dbReference type="Gene3D" id="3.40.50.300">
    <property type="entry name" value="P-loop containing nucleotide triphosphate hydrolases"/>
    <property type="match status" value="1"/>
</dbReference>
<reference evidence="7 8" key="1">
    <citation type="journal article" date="2015" name="Microbes Environ.">
        <title>Distribution and evolution of nitrogen fixation genes in the phylum bacteroidetes.</title>
        <authorList>
            <person name="Inoue J."/>
            <person name="Oshima K."/>
            <person name="Suda W."/>
            <person name="Sakamoto M."/>
            <person name="Iino T."/>
            <person name="Noda S."/>
            <person name="Hongoh Y."/>
            <person name="Hattori M."/>
            <person name="Ohkuma M."/>
        </authorList>
    </citation>
    <scope>NUCLEOTIDE SEQUENCE [LARGE SCALE GENOMIC DNA]</scope>
    <source>
        <strain evidence="7">JCM 15548</strain>
    </source>
</reference>
<dbReference type="InterPro" id="IPR025943">
    <property type="entry name" value="Sigma_54_int_dom_ATP-bd_2"/>
</dbReference>
<keyword evidence="4" id="KW-0238">DNA-binding</keyword>
<dbReference type="PROSITE" id="PS50045">
    <property type="entry name" value="SIGMA54_INTERACT_4"/>
    <property type="match status" value="1"/>
</dbReference>
<dbReference type="InterPro" id="IPR009057">
    <property type="entry name" value="Homeodomain-like_sf"/>
</dbReference>
<dbReference type="FunFam" id="3.40.50.300:FF:000006">
    <property type="entry name" value="DNA-binding transcriptional regulator NtrC"/>
    <property type="match status" value="1"/>
</dbReference>
<feature type="domain" description="Sigma-54 factor interaction" evidence="6">
    <location>
        <begin position="13"/>
        <end position="242"/>
    </location>
</feature>
<dbReference type="Pfam" id="PF00158">
    <property type="entry name" value="Sigma54_activat"/>
    <property type="match status" value="1"/>
</dbReference>
<evidence type="ECO:0000256" key="4">
    <source>
        <dbReference type="ARBA" id="ARBA00023125"/>
    </source>
</evidence>
<dbReference type="EMBL" id="BAZW01000001">
    <property type="protein sequence ID" value="GAO28026.1"/>
    <property type="molecule type" value="Genomic_DNA"/>
</dbReference>
<keyword evidence="2" id="KW-0067">ATP-binding</keyword>
<dbReference type="GO" id="GO:0006355">
    <property type="term" value="P:regulation of DNA-templated transcription"/>
    <property type="evidence" value="ECO:0007669"/>
    <property type="project" value="InterPro"/>
</dbReference>
<evidence type="ECO:0000313" key="7">
    <source>
        <dbReference type="EMBL" id="GAO28026.1"/>
    </source>
</evidence>
<dbReference type="PROSITE" id="PS00675">
    <property type="entry name" value="SIGMA54_INTERACT_1"/>
    <property type="match status" value="1"/>
</dbReference>
<keyword evidence="1" id="KW-0547">Nucleotide-binding</keyword>
<dbReference type="Pfam" id="PF25601">
    <property type="entry name" value="AAA_lid_14"/>
    <property type="match status" value="1"/>
</dbReference>
<organism evidence="7 8">
    <name type="scientific">Geofilum rubicundum JCM 15548</name>
    <dbReference type="NCBI Taxonomy" id="1236989"/>
    <lineage>
        <taxon>Bacteria</taxon>
        <taxon>Pseudomonadati</taxon>
        <taxon>Bacteroidota</taxon>
        <taxon>Bacteroidia</taxon>
        <taxon>Marinilabiliales</taxon>
        <taxon>Marinilabiliaceae</taxon>
        <taxon>Geofilum</taxon>
    </lineage>
</organism>
<accession>A0A0E9LSA9</accession>
<dbReference type="Proteomes" id="UP000032900">
    <property type="component" value="Unassembled WGS sequence"/>
</dbReference>
<keyword evidence="5" id="KW-0804">Transcription</keyword>
<dbReference type="PROSITE" id="PS00688">
    <property type="entry name" value="SIGMA54_INTERACT_3"/>
    <property type="match status" value="1"/>
</dbReference>
<dbReference type="GO" id="GO:0005524">
    <property type="term" value="F:ATP binding"/>
    <property type="evidence" value="ECO:0007669"/>
    <property type="project" value="UniProtKB-KW"/>
</dbReference>
<protein>
    <submittedName>
        <fullName evidence="7">Transcriptional regulator</fullName>
    </submittedName>
</protein>
<evidence type="ECO:0000256" key="2">
    <source>
        <dbReference type="ARBA" id="ARBA00022840"/>
    </source>
</evidence>
<dbReference type="SUPFAM" id="SSF52540">
    <property type="entry name" value="P-loop containing nucleoside triphosphate hydrolases"/>
    <property type="match status" value="1"/>
</dbReference>
<dbReference type="GO" id="GO:0043565">
    <property type="term" value="F:sequence-specific DNA binding"/>
    <property type="evidence" value="ECO:0007669"/>
    <property type="project" value="InterPro"/>
</dbReference>
<keyword evidence="3" id="KW-0805">Transcription regulation</keyword>